<keyword evidence="2" id="KW-0808">Transferase</keyword>
<accession>A0A4S3TPJ2</accession>
<feature type="compositionally biased region" description="Polar residues" evidence="1">
    <location>
        <begin position="315"/>
        <end position="328"/>
    </location>
</feature>
<dbReference type="PANTHER" id="PTHR13707:SF57">
    <property type="entry name" value="SUCCINYL-COA:3-KETOACID COENZYME A TRANSFERASE SUBUNIT B-RELATED"/>
    <property type="match status" value="1"/>
</dbReference>
<gene>
    <name evidence="2" type="ORF">D8Y22_06665</name>
</gene>
<dbReference type="Proteomes" id="UP000318864">
    <property type="component" value="Unassembled WGS sequence"/>
</dbReference>
<dbReference type="InterPro" id="IPR004165">
    <property type="entry name" value="CoA_trans_fam_I"/>
</dbReference>
<evidence type="ECO:0000313" key="3">
    <source>
        <dbReference type="Proteomes" id="UP000318864"/>
    </source>
</evidence>
<comment type="caution">
    <text evidence="2">The sequence shown here is derived from an EMBL/GenBank/DDBJ whole genome shotgun (WGS) entry which is preliminary data.</text>
</comment>
<dbReference type="GO" id="GO:0008410">
    <property type="term" value="F:CoA-transferase activity"/>
    <property type="evidence" value="ECO:0007669"/>
    <property type="project" value="InterPro"/>
</dbReference>
<sequence>MGTTTATTIIPTMATTMSTPTITATSSSTMTDVVNLSTLVERVDDGSTVGFGGKTLHRAPMAFVRELVRQDVSNLVAVGLANSMDVDLLAGTDQLEAAAYGYVGFEAYGLAPNVRQAIEAGELEAREGTCYTVATGLRAASQGVGYLPVAGLAGSDLLDVGSDYLAETTDPFTGESTYAVRRIRPDVAVVHATEADTSGNVRFDGADLTEELLAKAARRTFVTAERIVEPDAFATDPGAVDVPGVLVDAVAEVPYGGHPCSCPGAYEYDRDNLESYLEHSRSNDLEDYLEGVLGEDESTYRAASIDGRESALEWQPTTSLDSPTEVSS</sequence>
<dbReference type="PANTHER" id="PTHR13707">
    <property type="entry name" value="KETOACID-COENZYME A TRANSFERASE"/>
    <property type="match status" value="1"/>
</dbReference>
<dbReference type="EMBL" id="RBZW01000018">
    <property type="protein sequence ID" value="THE65610.1"/>
    <property type="molecule type" value="Genomic_DNA"/>
</dbReference>
<feature type="region of interest" description="Disordered" evidence="1">
    <location>
        <begin position="307"/>
        <end position="328"/>
    </location>
</feature>
<dbReference type="Gene3D" id="3.40.1080.10">
    <property type="entry name" value="Glutaconate Coenzyme A-transferase"/>
    <property type="match status" value="1"/>
</dbReference>
<proteinExistence type="predicted"/>
<organism evidence="2 3">
    <name type="scientific">Salinadaptatus halalkaliphilus</name>
    <dbReference type="NCBI Taxonomy" id="2419781"/>
    <lineage>
        <taxon>Archaea</taxon>
        <taxon>Methanobacteriati</taxon>
        <taxon>Methanobacteriota</taxon>
        <taxon>Stenosarchaea group</taxon>
        <taxon>Halobacteria</taxon>
        <taxon>Halobacteriales</taxon>
        <taxon>Natrialbaceae</taxon>
        <taxon>Salinadaptatus</taxon>
    </lineage>
</organism>
<reference evidence="2 3" key="1">
    <citation type="submission" date="2018-10" db="EMBL/GenBank/DDBJ databases">
        <title>Natronolimnobius sp. XQ-INN 246 isolated from Inner Mongolia Autonomous Region of China.</title>
        <authorList>
            <person name="Xue Q."/>
        </authorList>
    </citation>
    <scope>NUCLEOTIDE SEQUENCE [LARGE SCALE GENOMIC DNA]</scope>
    <source>
        <strain evidence="2 3">XQ-INN 246</strain>
    </source>
</reference>
<dbReference type="Pfam" id="PF01144">
    <property type="entry name" value="CoA_trans"/>
    <property type="match status" value="1"/>
</dbReference>
<dbReference type="SMART" id="SM00882">
    <property type="entry name" value="CoA_trans"/>
    <property type="match status" value="1"/>
</dbReference>
<dbReference type="Gene3D" id="3.30.30.40">
    <property type="match status" value="1"/>
</dbReference>
<evidence type="ECO:0000256" key="1">
    <source>
        <dbReference type="SAM" id="MobiDB-lite"/>
    </source>
</evidence>
<dbReference type="SUPFAM" id="SSF100950">
    <property type="entry name" value="NagB/RpiA/CoA transferase-like"/>
    <property type="match status" value="1"/>
</dbReference>
<protein>
    <submittedName>
        <fullName evidence="2">CoA transferase subunit A</fullName>
    </submittedName>
</protein>
<evidence type="ECO:0000313" key="2">
    <source>
        <dbReference type="EMBL" id="THE65610.1"/>
    </source>
</evidence>
<dbReference type="AlphaFoldDB" id="A0A4S3TPJ2"/>
<keyword evidence="3" id="KW-1185">Reference proteome</keyword>
<name>A0A4S3TPJ2_9EURY</name>
<dbReference type="InterPro" id="IPR037171">
    <property type="entry name" value="NagB/RpiA_transferase-like"/>
</dbReference>